<accession>A0ABN8ZM51</accession>
<sequence length="216" mass="23619">MKAKIGLESPICNMRERLEEQEGLSAPLSSEKRKLEGELSDLRRDLEGWGDHAGQDGEGEAGGEAPGLILPQAPFQSHMDGTPQQGKVDRGISSAEVHTNHQDLDQMQTLGRQVWCGRGAVFPTVPAMPWLLSEHQSLRSQGLMVSSLPPHPEILTWLGIGISRAPSPTSHLQALDHKARLLIGDLSLREDSIAKLQKEKRALQELHQVATTCLSP</sequence>
<feature type="region of interest" description="Disordered" evidence="1">
    <location>
        <begin position="1"/>
        <end position="65"/>
    </location>
</feature>
<evidence type="ECO:0000313" key="3">
    <source>
        <dbReference type="Proteomes" id="UP001176941"/>
    </source>
</evidence>
<proteinExistence type="predicted"/>
<feature type="compositionally biased region" description="Basic and acidic residues" evidence="1">
    <location>
        <begin position="30"/>
        <end position="55"/>
    </location>
</feature>
<dbReference type="Proteomes" id="UP001176941">
    <property type="component" value="Chromosome 33"/>
</dbReference>
<protein>
    <submittedName>
        <fullName evidence="2">Uncharacterized protein</fullName>
    </submittedName>
</protein>
<gene>
    <name evidence="2" type="ORF">MRATA1EN1_LOCUS22243</name>
</gene>
<evidence type="ECO:0000256" key="1">
    <source>
        <dbReference type="SAM" id="MobiDB-lite"/>
    </source>
</evidence>
<reference evidence="2" key="1">
    <citation type="submission" date="2023-04" db="EMBL/GenBank/DDBJ databases">
        <authorList>
            <consortium name="ELIXIR-Norway"/>
        </authorList>
    </citation>
    <scope>NUCLEOTIDE SEQUENCE [LARGE SCALE GENOMIC DNA]</scope>
</reference>
<dbReference type="Gene3D" id="1.20.5.340">
    <property type="match status" value="1"/>
</dbReference>
<dbReference type="SUPFAM" id="SSF90257">
    <property type="entry name" value="Myosin rod fragments"/>
    <property type="match status" value="1"/>
</dbReference>
<organism evidence="2 3">
    <name type="scientific">Rangifer tarandus platyrhynchus</name>
    <name type="common">Svalbard reindeer</name>
    <dbReference type="NCBI Taxonomy" id="3082113"/>
    <lineage>
        <taxon>Eukaryota</taxon>
        <taxon>Metazoa</taxon>
        <taxon>Chordata</taxon>
        <taxon>Craniata</taxon>
        <taxon>Vertebrata</taxon>
        <taxon>Euteleostomi</taxon>
        <taxon>Mammalia</taxon>
        <taxon>Eutheria</taxon>
        <taxon>Laurasiatheria</taxon>
        <taxon>Artiodactyla</taxon>
        <taxon>Ruminantia</taxon>
        <taxon>Pecora</taxon>
        <taxon>Cervidae</taxon>
        <taxon>Odocoileinae</taxon>
        <taxon>Rangifer</taxon>
    </lineage>
</organism>
<dbReference type="EMBL" id="OX459969">
    <property type="protein sequence ID" value="CAI9173281.1"/>
    <property type="molecule type" value="Genomic_DNA"/>
</dbReference>
<keyword evidence="3" id="KW-1185">Reference proteome</keyword>
<name>A0ABN8ZM51_RANTA</name>
<evidence type="ECO:0000313" key="2">
    <source>
        <dbReference type="EMBL" id="CAI9173281.1"/>
    </source>
</evidence>